<feature type="domain" description="Zn(2)-C6 fungal-type" evidence="7">
    <location>
        <begin position="569"/>
        <end position="599"/>
    </location>
</feature>
<evidence type="ECO:0000313" key="8">
    <source>
        <dbReference type="EMBL" id="CDR35646.1"/>
    </source>
</evidence>
<reference evidence="8" key="1">
    <citation type="journal article" date="2014" name="Genome Announc.">
        <title>Draft genome sequence of Rhodosporidium toruloides CECT1137, an oleaginous yeast of biotechnological interest.</title>
        <authorList>
            <person name="Morin N."/>
            <person name="Calcas X."/>
            <person name="Devillers H."/>
            <person name="Durrens P."/>
            <person name="Sherman D.J."/>
            <person name="Nicaud J.-M."/>
            <person name="Neuveglise C."/>
        </authorList>
    </citation>
    <scope>NUCLEOTIDE SEQUENCE</scope>
    <source>
        <strain evidence="8">CECT1137</strain>
    </source>
</reference>
<dbReference type="EMBL" id="LK052936">
    <property type="protein sequence ID" value="CDR35646.1"/>
    <property type="molecule type" value="Genomic_DNA"/>
</dbReference>
<feature type="compositionally biased region" description="Polar residues" evidence="6">
    <location>
        <begin position="278"/>
        <end position="289"/>
    </location>
</feature>
<feature type="compositionally biased region" description="Low complexity" evidence="6">
    <location>
        <begin position="110"/>
        <end position="122"/>
    </location>
</feature>
<keyword evidence="4" id="KW-0804">Transcription</keyword>
<evidence type="ECO:0000256" key="4">
    <source>
        <dbReference type="ARBA" id="ARBA00023163"/>
    </source>
</evidence>
<evidence type="ECO:0000256" key="1">
    <source>
        <dbReference type="ARBA" id="ARBA00004123"/>
    </source>
</evidence>
<feature type="region of interest" description="Disordered" evidence="6">
    <location>
        <begin position="641"/>
        <end position="672"/>
    </location>
</feature>
<dbReference type="InterPro" id="IPR050815">
    <property type="entry name" value="TF_fung"/>
</dbReference>
<dbReference type="InterPro" id="IPR036864">
    <property type="entry name" value="Zn2-C6_fun-type_DNA-bd_sf"/>
</dbReference>
<evidence type="ECO:0000256" key="3">
    <source>
        <dbReference type="ARBA" id="ARBA00023015"/>
    </source>
</evidence>
<feature type="region of interest" description="Disordered" evidence="6">
    <location>
        <begin position="1"/>
        <end position="301"/>
    </location>
</feature>
<keyword evidence="3" id="KW-0805">Transcription regulation</keyword>
<feature type="compositionally biased region" description="Basic and acidic residues" evidence="6">
    <location>
        <begin position="1325"/>
        <end position="1338"/>
    </location>
</feature>
<dbReference type="PROSITE" id="PS00463">
    <property type="entry name" value="ZN2_CY6_FUNGAL_1"/>
    <property type="match status" value="1"/>
</dbReference>
<dbReference type="CDD" id="cd00067">
    <property type="entry name" value="GAL4"/>
    <property type="match status" value="1"/>
</dbReference>
<accession>A0A061ADK7</accession>
<feature type="compositionally biased region" description="Polar residues" evidence="6">
    <location>
        <begin position="478"/>
        <end position="490"/>
    </location>
</feature>
<dbReference type="GO" id="GO:0008270">
    <property type="term" value="F:zinc ion binding"/>
    <property type="evidence" value="ECO:0007669"/>
    <property type="project" value="InterPro"/>
</dbReference>
<dbReference type="InterPro" id="IPR001138">
    <property type="entry name" value="Zn2Cys6_DnaBD"/>
</dbReference>
<dbReference type="GO" id="GO:0005634">
    <property type="term" value="C:nucleus"/>
    <property type="evidence" value="ECO:0007669"/>
    <property type="project" value="UniProtKB-SubCell"/>
</dbReference>
<evidence type="ECO:0000256" key="2">
    <source>
        <dbReference type="ARBA" id="ARBA00022723"/>
    </source>
</evidence>
<organism evidence="8">
    <name type="scientific">Rhodotorula toruloides</name>
    <name type="common">Yeast</name>
    <name type="synonym">Rhodosporidium toruloides</name>
    <dbReference type="NCBI Taxonomy" id="5286"/>
    <lineage>
        <taxon>Eukaryota</taxon>
        <taxon>Fungi</taxon>
        <taxon>Dikarya</taxon>
        <taxon>Basidiomycota</taxon>
        <taxon>Pucciniomycotina</taxon>
        <taxon>Microbotryomycetes</taxon>
        <taxon>Sporidiobolales</taxon>
        <taxon>Sporidiobolaceae</taxon>
        <taxon>Rhodotorula</taxon>
    </lineage>
</organism>
<evidence type="ECO:0000256" key="5">
    <source>
        <dbReference type="ARBA" id="ARBA00023242"/>
    </source>
</evidence>
<feature type="region of interest" description="Disordered" evidence="6">
    <location>
        <begin position="1324"/>
        <end position="1355"/>
    </location>
</feature>
<evidence type="ECO:0000256" key="6">
    <source>
        <dbReference type="SAM" id="MobiDB-lite"/>
    </source>
</evidence>
<feature type="compositionally biased region" description="Low complexity" evidence="6">
    <location>
        <begin position="383"/>
        <end position="405"/>
    </location>
</feature>
<proteinExistence type="predicted"/>
<dbReference type="PANTHER" id="PTHR47338:SF5">
    <property type="entry name" value="ZN(II)2CYS6 TRANSCRIPTION FACTOR (EUROFUNG)"/>
    <property type="match status" value="1"/>
</dbReference>
<comment type="subcellular location">
    <subcellularLocation>
        <location evidence="1">Nucleus</location>
    </subcellularLocation>
</comment>
<protein>
    <submittedName>
        <fullName evidence="8">RHTO0S01e03994g1_1</fullName>
    </submittedName>
</protein>
<dbReference type="SUPFAM" id="SSF57701">
    <property type="entry name" value="Zn2/Cys6 DNA-binding domain"/>
    <property type="match status" value="1"/>
</dbReference>
<feature type="compositionally biased region" description="Polar residues" evidence="6">
    <location>
        <begin position="356"/>
        <end position="367"/>
    </location>
</feature>
<feature type="compositionally biased region" description="Gly residues" evidence="6">
    <location>
        <begin position="406"/>
        <end position="423"/>
    </location>
</feature>
<sequence length="1355" mass="145203">MAHGPGNLPDWPPEADPLAEPAHPLSSGSDDTVGKGSAPSSARVPADAGTRAGQGSRAQDVGIVDFGFPFRDRSQADPAHLPRVFGQHTDVQGQQYSGYSPAHQDHTHAPTSPLSTTPGSLPSHPPSQPFAHPRQAQQMQFPPPDFTHPSFWLGQQGQGGSAVDGAAFGSPSAPSQGAGGAGSGGVSLSMLEMGNGASGTNSDRDELSGTGLGLQGSSFLPPHSTSHQMNVDPASMSWPGNLPTASAPSSMSDNDTYPPPSPTSTRGSKRPRHDHHNASASSLPGTSSAHLPHPSHPRIYHSNTAAASGATFSTHPALAQHELPLPPFDQSSDKSAHISHPASNDVHEDAFALPTPGSSFSAPGNSDLSHRRHFPRNSGSLRTGLYTGSTGSPSGSWSRFGSASTGSGGASRAGSGSAPGSGGASSASAEGSRKGSEHSQASGRSGSGSASLSGASRSGSGSQASRSGPGSVSGPTMLAQQVFPSPAMSSTNGNGAGVVNGTGEWSGAPGTGTIYEDLAGERRTPSAASAQSEDEPMAGPSMVAGGIAVREPGKVAGDGKKIVQKADKSCKKCRERRVRCDRTWPTCSRCKKRRETCEWTAVTNVDDIEEGGDAERIAELQAKVASLERQLKAANVSIKSTSALPAPPVPSSQSQPSLEASPPESNKSGPASLGAGFESVQALVQELWSTRLQLKDAEGEVLIQYLARQTTAVLDLGRANVNWRLSEPTLARSLTCHLLDAALHACCSKLPGIQPLAERIDEYKRNIDFLNPPQQCAVAVLCALGARASPHSQLLGIATVHLQDGTPSPPLYLYAGERREMACRQLEQRARELCWSHGFFNEPDLAQLDSMVGLVQLLIFELPSLLQDEEVLPKQSRFFCRAAIGAYFDIRHDALERGDRTSRDPRIGPGTALFLADASISSACGRPSYITTGELDQYIISDGVKIPDFPGSELGDELTKILQRPLTQDKLVSALSTTCLWVAGCQRLFATLSTGRRPGVESTLPLLKNLWKLIDKVHNAIQELQQLFVSLSPQAVEGMGDDPFGLEHYVLMGVRYDSLLVDLVNLQHVYLMRNRNTPGVWNETENDPLLHAMREESILRVRKCLKLAAFYAQLYLQSQDKHLVHHMLMQLEMLPEWSIWANQRINSPGGPTSQEYEVTEAELNWFQQALELASYYNPKAAHRLAEFSRSRSHFSQHPQRGVEELLRGAPHPNPMIALQQQQQPLIEQQLSQNPRFFYDLPPHDVASLQHMSPNDDPQRFYNVAAAEPFVPNPNQLYVFNDYGVAADQGRLLSDQPPVPSLDFVQGHFTGQNWMAMSPPIQERNSMQKEYEHAGERLGGDSPEWMRNAGRSEEAS</sequence>
<feature type="compositionally biased region" description="Low complexity" evidence="6">
    <location>
        <begin position="439"/>
        <end position="470"/>
    </location>
</feature>
<name>A0A061ADK7_RHOTO</name>
<evidence type="ECO:0000259" key="7">
    <source>
        <dbReference type="PROSITE" id="PS50048"/>
    </source>
</evidence>
<feature type="compositionally biased region" description="Low complexity" evidence="6">
    <location>
        <begin position="165"/>
        <end position="176"/>
    </location>
</feature>
<dbReference type="SMART" id="SM00066">
    <property type="entry name" value="GAL4"/>
    <property type="match status" value="1"/>
</dbReference>
<feature type="region of interest" description="Disordered" evidence="6">
    <location>
        <begin position="322"/>
        <end position="543"/>
    </location>
</feature>
<dbReference type="Pfam" id="PF00172">
    <property type="entry name" value="Zn_clus"/>
    <property type="match status" value="1"/>
</dbReference>
<dbReference type="PROSITE" id="PS50048">
    <property type="entry name" value="ZN2_CY6_FUNGAL_2"/>
    <property type="match status" value="1"/>
</dbReference>
<dbReference type="Gene3D" id="4.10.240.10">
    <property type="entry name" value="Zn(2)-C6 fungal-type DNA-binding domain"/>
    <property type="match status" value="1"/>
</dbReference>
<feature type="compositionally biased region" description="Polar residues" evidence="6">
    <location>
        <begin position="89"/>
        <end position="98"/>
    </location>
</feature>
<feature type="compositionally biased region" description="Polar residues" evidence="6">
    <location>
        <begin position="243"/>
        <end position="255"/>
    </location>
</feature>
<gene>
    <name evidence="8" type="ORF">RHTO0S_01e03994g</name>
</gene>
<dbReference type="PANTHER" id="PTHR47338">
    <property type="entry name" value="ZN(II)2CYS6 TRANSCRIPTION FACTOR (EUROFUNG)-RELATED"/>
    <property type="match status" value="1"/>
</dbReference>
<dbReference type="GO" id="GO:0000981">
    <property type="term" value="F:DNA-binding transcription factor activity, RNA polymerase II-specific"/>
    <property type="evidence" value="ECO:0007669"/>
    <property type="project" value="InterPro"/>
</dbReference>
<keyword evidence="5" id="KW-0539">Nucleus</keyword>
<dbReference type="OrthoDB" id="4456959at2759"/>
<keyword evidence="2" id="KW-0479">Metal-binding</keyword>